<sequence>MRATSGVSPRRKRTSLTDETSRRRRRAKSSRRVSSEGSGLTWCESAQNSSGLFPRSSSNAEDDRLESELLALQEGLEQNQAEIAELQTLKDATGIEVDSLRTALKPLQACGARQEESSRSPVSAPREPDTPYREATAQISDEEVDEHNELNTLGDGDDSSTIHNTTAEHYDMVEPQADLVASPSPTTLVGKLRRKMTKKSSFRRRVDLYAIKELEDDIEEAQRRLAVLFNSAEVFSDLTGLKREIERELKDVVSPRPASFITFALGWLWESASEAGAAATRELERFCVNHSVWSYVTTNLRLSHSSNSSSSAKQTGSELSWVLNARSSLKSTSAARLKKLSGVDDVKGSPLSTRISELEAEEAMDSEIETLEAELQEIQHKLSDKEKSFMRLEELMVQRDQQLRDLQAAKEEAARMADSVRACLKSLQNEKLAQDDELKDIRESYEAAQEAIAELHQQLDSTQQDLTDALAREARQEESSRSLLAAQKELEGAYDEALAQLEAWKRDQGLDSEVEAGAEGDESIEEEEELDEPAEVEGSQDEDEGQVRFSAFRAPAFVPLIC</sequence>
<organism evidence="3 4">
    <name type="scientific">Leucosporidium creatinivorum</name>
    <dbReference type="NCBI Taxonomy" id="106004"/>
    <lineage>
        <taxon>Eukaryota</taxon>
        <taxon>Fungi</taxon>
        <taxon>Dikarya</taxon>
        <taxon>Basidiomycota</taxon>
        <taxon>Pucciniomycotina</taxon>
        <taxon>Microbotryomycetes</taxon>
        <taxon>Leucosporidiales</taxon>
        <taxon>Leucosporidium</taxon>
    </lineage>
</organism>
<gene>
    <name evidence="3" type="ORF">BCR35DRAFT_312245</name>
</gene>
<feature type="region of interest" description="Disordered" evidence="2">
    <location>
        <begin position="1"/>
        <end position="64"/>
    </location>
</feature>
<dbReference type="InParanoid" id="A0A1Y2G0D6"/>
<name>A0A1Y2G0D6_9BASI</name>
<feature type="coiled-coil region" evidence="1">
    <location>
        <begin position="361"/>
        <end position="507"/>
    </location>
</feature>
<protein>
    <submittedName>
        <fullName evidence="3">Uncharacterized protein</fullName>
    </submittedName>
</protein>
<comment type="caution">
    <text evidence="3">The sequence shown here is derived from an EMBL/GenBank/DDBJ whole genome shotgun (WGS) entry which is preliminary data.</text>
</comment>
<dbReference type="Proteomes" id="UP000193467">
    <property type="component" value="Unassembled WGS sequence"/>
</dbReference>
<keyword evidence="1" id="KW-0175">Coiled coil</keyword>
<feature type="compositionally biased region" description="Polar residues" evidence="2">
    <location>
        <begin position="44"/>
        <end position="59"/>
    </location>
</feature>
<evidence type="ECO:0000313" key="4">
    <source>
        <dbReference type="Proteomes" id="UP000193467"/>
    </source>
</evidence>
<feature type="compositionally biased region" description="Acidic residues" evidence="2">
    <location>
        <begin position="510"/>
        <end position="544"/>
    </location>
</feature>
<feature type="compositionally biased region" description="Basic residues" evidence="2">
    <location>
        <begin position="22"/>
        <end position="31"/>
    </location>
</feature>
<feature type="region of interest" description="Disordered" evidence="2">
    <location>
        <begin position="109"/>
        <end position="134"/>
    </location>
</feature>
<dbReference type="AlphaFoldDB" id="A0A1Y2G0D6"/>
<evidence type="ECO:0000256" key="1">
    <source>
        <dbReference type="SAM" id="Coils"/>
    </source>
</evidence>
<keyword evidence="4" id="KW-1185">Reference proteome</keyword>
<accession>A0A1Y2G0D6</accession>
<dbReference type="EMBL" id="MCGR01000004">
    <property type="protein sequence ID" value="ORY90102.1"/>
    <property type="molecule type" value="Genomic_DNA"/>
</dbReference>
<proteinExistence type="predicted"/>
<evidence type="ECO:0000313" key="3">
    <source>
        <dbReference type="EMBL" id="ORY90102.1"/>
    </source>
</evidence>
<dbReference type="OrthoDB" id="2537419at2759"/>
<reference evidence="3 4" key="1">
    <citation type="submission" date="2016-07" db="EMBL/GenBank/DDBJ databases">
        <title>Pervasive Adenine N6-methylation of Active Genes in Fungi.</title>
        <authorList>
            <consortium name="DOE Joint Genome Institute"/>
            <person name="Mondo S.J."/>
            <person name="Dannebaum R.O."/>
            <person name="Kuo R.C."/>
            <person name="Labutti K."/>
            <person name="Haridas S."/>
            <person name="Kuo A."/>
            <person name="Salamov A."/>
            <person name="Ahrendt S.R."/>
            <person name="Lipzen A."/>
            <person name="Sullivan W."/>
            <person name="Andreopoulos W.B."/>
            <person name="Clum A."/>
            <person name="Lindquist E."/>
            <person name="Daum C."/>
            <person name="Ramamoorthy G.K."/>
            <person name="Gryganskyi A."/>
            <person name="Culley D."/>
            <person name="Magnuson J.K."/>
            <person name="James T.Y."/>
            <person name="O'Malley M.A."/>
            <person name="Stajich J.E."/>
            <person name="Spatafora J.W."/>
            <person name="Visel A."/>
            <person name="Grigoriev I.V."/>
        </authorList>
    </citation>
    <scope>NUCLEOTIDE SEQUENCE [LARGE SCALE GENOMIC DNA]</scope>
    <source>
        <strain evidence="3 4">62-1032</strain>
    </source>
</reference>
<evidence type="ECO:0000256" key="2">
    <source>
        <dbReference type="SAM" id="MobiDB-lite"/>
    </source>
</evidence>
<feature type="region of interest" description="Disordered" evidence="2">
    <location>
        <begin position="508"/>
        <end position="548"/>
    </location>
</feature>